<sequence>MLTNDKSSRSGHLPQNGQLLKRVDDLIKQWEKYQQPRYSFFLKPNEILSIQQYLGTKYPYHFDGGYSEAQLKRLIVGETADNRISCLTYQSDSKYIVLTHRDVLGALMNLGIEREQFGDMWIEDGRIVLYAISDIADYIIDNLIQINKLKVKLTIADAVFEHQEKIRVFQKTITGFRLDNIVQTITGSSRTKAQQMIRQQVVAVNYEVLEENDHLCNNGDTISVRGFGRYVIMEVVKITKKERLLLKFGKYE</sequence>
<dbReference type="SUPFAM" id="SSF55174">
    <property type="entry name" value="Alpha-L RNA-binding motif"/>
    <property type="match status" value="1"/>
</dbReference>
<evidence type="ECO:0000313" key="2">
    <source>
        <dbReference type="EMBL" id="MPM56386.1"/>
    </source>
</evidence>
<dbReference type="InterPro" id="IPR040591">
    <property type="entry name" value="RqcP2_RBD"/>
</dbReference>
<dbReference type="CDD" id="cd00165">
    <property type="entry name" value="S4"/>
    <property type="match status" value="1"/>
</dbReference>
<dbReference type="Gene3D" id="3.30.1370.160">
    <property type="match status" value="1"/>
</dbReference>
<name>A0A645AU24_9ZZZZ</name>
<dbReference type="Gene3D" id="3.30.70.330">
    <property type="match status" value="1"/>
</dbReference>
<proteinExistence type="predicted"/>
<comment type="caution">
    <text evidence="2">The sequence shown here is derived from an EMBL/GenBank/DDBJ whole genome shotgun (WGS) entry which is preliminary data.</text>
</comment>
<evidence type="ECO:0000259" key="1">
    <source>
        <dbReference type="SMART" id="SM00363"/>
    </source>
</evidence>
<feature type="domain" description="RNA-binding S4" evidence="1">
    <location>
        <begin position="176"/>
        <end position="244"/>
    </location>
</feature>
<dbReference type="PROSITE" id="PS50889">
    <property type="entry name" value="S4"/>
    <property type="match status" value="1"/>
</dbReference>
<organism evidence="2">
    <name type="scientific">bioreactor metagenome</name>
    <dbReference type="NCBI Taxonomy" id="1076179"/>
    <lineage>
        <taxon>unclassified sequences</taxon>
        <taxon>metagenomes</taxon>
        <taxon>ecological metagenomes</taxon>
    </lineage>
</organism>
<dbReference type="InterPro" id="IPR012677">
    <property type="entry name" value="Nucleotide-bd_a/b_plait_sf"/>
</dbReference>
<dbReference type="Pfam" id="PF17774">
    <property type="entry name" value="YlmH_RBD"/>
    <property type="match status" value="1"/>
</dbReference>
<accession>A0A645AU24</accession>
<protein>
    <recommendedName>
        <fullName evidence="1">RNA-binding S4 domain-containing protein</fullName>
    </recommendedName>
</protein>
<dbReference type="InterPro" id="IPR002942">
    <property type="entry name" value="S4_RNA-bd"/>
</dbReference>
<dbReference type="GO" id="GO:0003723">
    <property type="term" value="F:RNA binding"/>
    <property type="evidence" value="ECO:0007669"/>
    <property type="project" value="InterPro"/>
</dbReference>
<dbReference type="EMBL" id="VSSQ01015733">
    <property type="protein sequence ID" value="MPM56386.1"/>
    <property type="molecule type" value="Genomic_DNA"/>
</dbReference>
<dbReference type="Pfam" id="PF01479">
    <property type="entry name" value="S4"/>
    <property type="match status" value="1"/>
</dbReference>
<dbReference type="AlphaFoldDB" id="A0A645AU24"/>
<dbReference type="Gene3D" id="3.10.290.10">
    <property type="entry name" value="RNA-binding S4 domain"/>
    <property type="match status" value="1"/>
</dbReference>
<gene>
    <name evidence="2" type="ORF">SDC9_103188</name>
</gene>
<dbReference type="InterPro" id="IPR036986">
    <property type="entry name" value="S4_RNA-bd_sf"/>
</dbReference>
<dbReference type="SMART" id="SM00363">
    <property type="entry name" value="S4"/>
    <property type="match status" value="1"/>
</dbReference>
<reference evidence="2" key="1">
    <citation type="submission" date="2019-08" db="EMBL/GenBank/DDBJ databases">
        <authorList>
            <person name="Kucharzyk K."/>
            <person name="Murdoch R.W."/>
            <person name="Higgins S."/>
            <person name="Loffler F."/>
        </authorList>
    </citation>
    <scope>NUCLEOTIDE SEQUENCE</scope>
</reference>